<keyword evidence="3" id="KW-0732">Signal</keyword>
<name>A0A6A5YR36_9PLEO</name>
<keyword evidence="1" id="KW-0175">Coiled coil</keyword>
<feature type="chain" id="PRO_5025570173" evidence="3">
    <location>
        <begin position="20"/>
        <end position="672"/>
    </location>
</feature>
<feature type="compositionally biased region" description="Polar residues" evidence="2">
    <location>
        <begin position="565"/>
        <end position="581"/>
    </location>
</feature>
<dbReference type="Proteomes" id="UP000799770">
    <property type="component" value="Unassembled WGS sequence"/>
</dbReference>
<evidence type="ECO:0000256" key="1">
    <source>
        <dbReference type="SAM" id="Coils"/>
    </source>
</evidence>
<protein>
    <submittedName>
        <fullName evidence="4">Uncharacterized protein</fullName>
    </submittedName>
</protein>
<proteinExistence type="predicted"/>
<accession>A0A6A5YR36</accession>
<evidence type="ECO:0000256" key="3">
    <source>
        <dbReference type="SAM" id="SignalP"/>
    </source>
</evidence>
<feature type="compositionally biased region" description="Polar residues" evidence="2">
    <location>
        <begin position="533"/>
        <end position="557"/>
    </location>
</feature>
<feature type="region of interest" description="Disordered" evidence="2">
    <location>
        <begin position="596"/>
        <end position="634"/>
    </location>
</feature>
<feature type="compositionally biased region" description="Low complexity" evidence="2">
    <location>
        <begin position="609"/>
        <end position="619"/>
    </location>
</feature>
<keyword evidence="5" id="KW-1185">Reference proteome</keyword>
<gene>
    <name evidence="4" type="ORF">BDV96DRAFT_652553</name>
</gene>
<sequence>MLQLVYLLLLQLFILLGNAEYCYDSYDLTPDEIRAHCLSTTCPVPPPTHLFDTFVRWKNWPFYFFLLYMFAAIFSGHVEEMVFNPFNTAKMVFLNLKETERNRSEAKQRISDLEAERGDLRGVILRMERKNERLQKAALEASNERDHTIAILDHVKKQHKQDRQQWESQKVLLNETVGKFVNGREFRQKEHEITGLKADVEFLQAEGEKAEKARDFYIEKCEKLEKHCEDYEKRDDEQWRRSREAQKRDHDAIDDLEAEKQQKDMEIFFLTRQVDILHKIAFVIHRMTVDDCKELRIMAVGFAILLNGIGIPLSEFQIDMHRFEVLTKHLKLGPKSPFGVNDMMIEGKEEFLKHYGSYNLGHTICGPLADFLREACQHLRIVHKQPNFGSLASSPHGLHDSGYGGSVNQSGGDERDRSKNLKPNPFLSSSNNADNASWLASQLGGSAQHINLVNNNTTIASNTSGAAGMFGLNNQQPQSGLNQQSTNYNPLLDLSRRTNANSNNTLGSNNQQSIPGPNQQGASCNPLLDPSRVTVNTGNSPSNQQPIPGLNQQSKNYNPLLDPSRTLSTDDNGNNSLSPNKQEPFARLKQMSQNASYNPLFDPSRRADNNGNSSSGSNNQQPLQGFGQQNTNTYDNPLLASMEAARETKEAQQSAGTGFSILGAASRRGAPY</sequence>
<feature type="region of interest" description="Disordered" evidence="2">
    <location>
        <begin position="494"/>
        <end position="581"/>
    </location>
</feature>
<evidence type="ECO:0000313" key="4">
    <source>
        <dbReference type="EMBL" id="KAF2108611.1"/>
    </source>
</evidence>
<feature type="compositionally biased region" description="Polar residues" evidence="2">
    <location>
        <begin position="620"/>
        <end position="634"/>
    </location>
</feature>
<feature type="signal peptide" evidence="3">
    <location>
        <begin position="1"/>
        <end position="19"/>
    </location>
</feature>
<feature type="compositionally biased region" description="Low complexity" evidence="2">
    <location>
        <begin position="498"/>
        <end position="513"/>
    </location>
</feature>
<reference evidence="4" key="1">
    <citation type="journal article" date="2020" name="Stud. Mycol.">
        <title>101 Dothideomycetes genomes: a test case for predicting lifestyles and emergence of pathogens.</title>
        <authorList>
            <person name="Haridas S."/>
            <person name="Albert R."/>
            <person name="Binder M."/>
            <person name="Bloem J."/>
            <person name="Labutti K."/>
            <person name="Salamov A."/>
            <person name="Andreopoulos B."/>
            <person name="Baker S."/>
            <person name="Barry K."/>
            <person name="Bills G."/>
            <person name="Bluhm B."/>
            <person name="Cannon C."/>
            <person name="Castanera R."/>
            <person name="Culley D."/>
            <person name="Daum C."/>
            <person name="Ezra D."/>
            <person name="Gonzalez J."/>
            <person name="Henrissat B."/>
            <person name="Kuo A."/>
            <person name="Liang C."/>
            <person name="Lipzen A."/>
            <person name="Lutzoni F."/>
            <person name="Magnuson J."/>
            <person name="Mondo S."/>
            <person name="Nolan M."/>
            <person name="Ohm R."/>
            <person name="Pangilinan J."/>
            <person name="Park H.-J."/>
            <person name="Ramirez L."/>
            <person name="Alfaro M."/>
            <person name="Sun H."/>
            <person name="Tritt A."/>
            <person name="Yoshinaga Y."/>
            <person name="Zwiers L.-H."/>
            <person name="Turgeon B."/>
            <person name="Goodwin S."/>
            <person name="Spatafora J."/>
            <person name="Crous P."/>
            <person name="Grigoriev I."/>
        </authorList>
    </citation>
    <scope>NUCLEOTIDE SEQUENCE</scope>
    <source>
        <strain evidence="4">CBS 627.86</strain>
    </source>
</reference>
<organism evidence="4 5">
    <name type="scientific">Lophiotrema nucula</name>
    <dbReference type="NCBI Taxonomy" id="690887"/>
    <lineage>
        <taxon>Eukaryota</taxon>
        <taxon>Fungi</taxon>
        <taxon>Dikarya</taxon>
        <taxon>Ascomycota</taxon>
        <taxon>Pezizomycotina</taxon>
        <taxon>Dothideomycetes</taxon>
        <taxon>Pleosporomycetidae</taxon>
        <taxon>Pleosporales</taxon>
        <taxon>Lophiotremataceae</taxon>
        <taxon>Lophiotrema</taxon>
    </lineage>
</organism>
<dbReference type="AlphaFoldDB" id="A0A6A5YR36"/>
<feature type="compositionally biased region" description="Polar residues" evidence="2">
    <location>
        <begin position="514"/>
        <end position="523"/>
    </location>
</feature>
<evidence type="ECO:0000313" key="5">
    <source>
        <dbReference type="Proteomes" id="UP000799770"/>
    </source>
</evidence>
<feature type="region of interest" description="Disordered" evidence="2">
    <location>
        <begin position="393"/>
        <end position="430"/>
    </location>
</feature>
<dbReference type="EMBL" id="ML977346">
    <property type="protein sequence ID" value="KAF2108611.1"/>
    <property type="molecule type" value="Genomic_DNA"/>
</dbReference>
<evidence type="ECO:0000256" key="2">
    <source>
        <dbReference type="SAM" id="MobiDB-lite"/>
    </source>
</evidence>
<feature type="coiled-coil region" evidence="1">
    <location>
        <begin position="96"/>
        <end position="273"/>
    </location>
</feature>